<keyword evidence="8" id="KW-0653">Protein transport</keyword>
<keyword evidence="4" id="KW-0813">Transport</keyword>
<evidence type="ECO:0000256" key="2">
    <source>
        <dbReference type="ARBA" id="ARBA00004442"/>
    </source>
</evidence>
<evidence type="ECO:0008006" key="17">
    <source>
        <dbReference type="Google" id="ProtNLM"/>
    </source>
</evidence>
<sequence length="396" mass="41722">MKLLQLDMLPMLLQKNSTALGTKATSSGYNSLAVGNYVFATGSDSVAIGSNTTTSSYGSTAVGNYSKSTGLDATALGYNSRSTVFGGTALGALSVASRESGYFGYDPTTNTNSTSYSNTWHSTLGAVSLGTDNYKRQIINLAAGTEDTDAVNVAQLKAVRTYATYTAGDAVSVTDNSDGSHILSVNYGDGLHLTSDNKLAADVTESDINTINSTITNIGSQVTTNTNNISSLNTTVTNIGNQVDTNTQNIAELNKQVSTNTNSINKLGHDITRVGAMSAALAGLHPMDFDPDNKFNVAVAGGFYKDKQALALGAFYHPNEETMFSVGTTVGNNDNMVNIGASFKVGQTTTERKFKEQYKTAPISTVYVLEDKVNSLEKENAELKETVAKLVAKVGL</sequence>
<evidence type="ECO:0000256" key="6">
    <source>
        <dbReference type="ARBA" id="ARBA00022692"/>
    </source>
</evidence>
<organism evidence="15 16">
    <name type="scientific">Veillonella seminalis</name>
    <dbReference type="NCBI Taxonomy" id="1502943"/>
    <lineage>
        <taxon>Bacteria</taxon>
        <taxon>Bacillati</taxon>
        <taxon>Bacillota</taxon>
        <taxon>Negativicutes</taxon>
        <taxon>Veillonellales</taxon>
        <taxon>Veillonellaceae</taxon>
        <taxon>Veillonella</taxon>
    </lineage>
</organism>
<keyword evidence="9" id="KW-0472">Membrane</keyword>
<keyword evidence="11" id="KW-0175">Coiled coil</keyword>
<feature type="domain" description="Trimeric autotransporter adhesin YadA-like head" evidence="13">
    <location>
        <begin position="69"/>
        <end position="92"/>
    </location>
</feature>
<dbReference type="Gene3D" id="3.30.1300.30">
    <property type="entry name" value="GSPII I/J protein-like"/>
    <property type="match status" value="1"/>
</dbReference>
<dbReference type="Gene3D" id="2.150.10.10">
    <property type="entry name" value="Serralysin-like metalloprotease, C-terminal"/>
    <property type="match status" value="1"/>
</dbReference>
<feature type="domain" description="Trimeric autotransporter adhesin YadA-like head" evidence="13">
    <location>
        <begin position="40"/>
        <end position="66"/>
    </location>
</feature>
<reference evidence="15 16" key="1">
    <citation type="submission" date="2019-09" db="EMBL/GenBank/DDBJ databases">
        <title>Draft genome sequence of 3 type strains from the CCUG.</title>
        <authorList>
            <person name="Pineiro-Iglesias B."/>
            <person name="Tunovic T."/>
            <person name="Unosson C."/>
            <person name="Inganas E."/>
            <person name="Ohlen M."/>
            <person name="Cardew S."/>
            <person name="Jensie-Markopoulos S."/>
            <person name="Salva-Serra F."/>
            <person name="Jaen-Luchoro D."/>
            <person name="Karlsson R."/>
            <person name="Svensson-Stadler L."/>
            <person name="Chun J."/>
            <person name="Moore E."/>
        </authorList>
    </citation>
    <scope>NUCLEOTIDE SEQUENCE [LARGE SCALE GENOMIC DNA]</scope>
    <source>
        <strain evidence="15 16">CCUG 65427</strain>
    </source>
</reference>
<dbReference type="CDD" id="cd12820">
    <property type="entry name" value="LbR_YadA-like"/>
    <property type="match status" value="1"/>
</dbReference>
<proteinExistence type="inferred from homology"/>
<feature type="coiled-coil region" evidence="11">
    <location>
        <begin position="366"/>
        <end position="393"/>
    </location>
</feature>
<accession>A0A833FK38</accession>
<dbReference type="Pfam" id="PF03895">
    <property type="entry name" value="YadA_anchor"/>
    <property type="match status" value="1"/>
</dbReference>
<evidence type="ECO:0000256" key="11">
    <source>
        <dbReference type="SAM" id="Coils"/>
    </source>
</evidence>
<dbReference type="Proteomes" id="UP000434554">
    <property type="component" value="Unassembled WGS sequence"/>
</dbReference>
<comment type="caution">
    <text evidence="15">The sequence shown here is derived from an EMBL/GenBank/DDBJ whole genome shotgun (WGS) entry which is preliminary data.</text>
</comment>
<evidence type="ECO:0000256" key="10">
    <source>
        <dbReference type="ARBA" id="ARBA00023237"/>
    </source>
</evidence>
<dbReference type="EMBL" id="WBKH01000003">
    <property type="protein sequence ID" value="KAB1479314.1"/>
    <property type="molecule type" value="Genomic_DNA"/>
</dbReference>
<gene>
    <name evidence="15" type="ORF">F8R14_03930</name>
</gene>
<evidence type="ECO:0000256" key="7">
    <source>
        <dbReference type="ARBA" id="ARBA00022729"/>
    </source>
</evidence>
<dbReference type="SUPFAM" id="SSF101967">
    <property type="entry name" value="Adhesin YadA, collagen-binding domain"/>
    <property type="match status" value="1"/>
</dbReference>
<evidence type="ECO:0000256" key="5">
    <source>
        <dbReference type="ARBA" id="ARBA00022452"/>
    </source>
</evidence>
<dbReference type="RefSeq" id="WP_127008148.1">
    <property type="nucleotide sequence ID" value="NZ_RQUZ01000009.1"/>
</dbReference>
<keyword evidence="10" id="KW-0998">Cell outer membrane</keyword>
<evidence type="ECO:0000256" key="1">
    <source>
        <dbReference type="ARBA" id="ARBA00004241"/>
    </source>
</evidence>
<dbReference type="GeneID" id="83055438"/>
<feature type="domain" description="Trimeric autotransporter adhesin YadA-like stalk" evidence="14">
    <location>
        <begin position="137"/>
        <end position="177"/>
    </location>
</feature>
<dbReference type="CDD" id="cd14686">
    <property type="entry name" value="bZIP"/>
    <property type="match status" value="1"/>
</dbReference>
<evidence type="ECO:0000256" key="3">
    <source>
        <dbReference type="ARBA" id="ARBA00005848"/>
    </source>
</evidence>
<dbReference type="GO" id="GO:0015031">
    <property type="term" value="P:protein transport"/>
    <property type="evidence" value="ECO:0007669"/>
    <property type="project" value="UniProtKB-KW"/>
</dbReference>
<dbReference type="InterPro" id="IPR008635">
    <property type="entry name" value="Coiled_stalk_dom"/>
</dbReference>
<dbReference type="SUPFAM" id="SSF54523">
    <property type="entry name" value="Pili subunits"/>
    <property type="match status" value="1"/>
</dbReference>
<protein>
    <recommendedName>
        <fullName evidence="17">Hemagglutinin</fullName>
    </recommendedName>
</protein>
<evidence type="ECO:0000259" key="12">
    <source>
        <dbReference type="Pfam" id="PF03895"/>
    </source>
</evidence>
<feature type="domain" description="Trimeric autotransporter adhesin YadA-like C-terminal membrane anchor" evidence="12">
    <location>
        <begin position="290"/>
        <end position="343"/>
    </location>
</feature>
<dbReference type="InterPro" id="IPR045584">
    <property type="entry name" value="Pilin-like"/>
</dbReference>
<evidence type="ECO:0000256" key="9">
    <source>
        <dbReference type="ARBA" id="ARBA00023136"/>
    </source>
</evidence>
<evidence type="ECO:0000256" key="4">
    <source>
        <dbReference type="ARBA" id="ARBA00022448"/>
    </source>
</evidence>
<keyword evidence="7" id="KW-0732">Signal</keyword>
<keyword evidence="6" id="KW-0812">Transmembrane</keyword>
<evidence type="ECO:0000313" key="15">
    <source>
        <dbReference type="EMBL" id="KAB1479314.1"/>
    </source>
</evidence>
<dbReference type="GO" id="GO:0009279">
    <property type="term" value="C:cell outer membrane"/>
    <property type="evidence" value="ECO:0007669"/>
    <property type="project" value="UniProtKB-SubCell"/>
</dbReference>
<evidence type="ECO:0000313" key="16">
    <source>
        <dbReference type="Proteomes" id="UP000434554"/>
    </source>
</evidence>
<comment type="similarity">
    <text evidence="3">Belongs to the autotransporter-2 (AT-2) (TC 1.B.40) family.</text>
</comment>
<evidence type="ECO:0000259" key="13">
    <source>
        <dbReference type="Pfam" id="PF05658"/>
    </source>
</evidence>
<dbReference type="InterPro" id="IPR005594">
    <property type="entry name" value="YadA_C"/>
</dbReference>
<dbReference type="AlphaFoldDB" id="A0A833FK38"/>
<keyword evidence="5" id="KW-1134">Transmembrane beta strand</keyword>
<dbReference type="Pfam" id="PF05662">
    <property type="entry name" value="YadA_stalk"/>
    <property type="match status" value="1"/>
</dbReference>
<evidence type="ECO:0000256" key="8">
    <source>
        <dbReference type="ARBA" id="ARBA00022927"/>
    </source>
</evidence>
<name>A0A833FK38_9FIRM</name>
<dbReference type="Pfam" id="PF05658">
    <property type="entry name" value="YadA_head"/>
    <property type="match status" value="3"/>
</dbReference>
<feature type="domain" description="Trimeric autotransporter adhesin YadA-like head" evidence="13">
    <location>
        <begin position="15"/>
        <end position="36"/>
    </location>
</feature>
<dbReference type="InterPro" id="IPR011049">
    <property type="entry name" value="Serralysin-like_metalloprot_C"/>
</dbReference>
<dbReference type="InterPro" id="IPR008640">
    <property type="entry name" value="Adhesin_Head_dom"/>
</dbReference>
<dbReference type="GO" id="GO:0009986">
    <property type="term" value="C:cell surface"/>
    <property type="evidence" value="ECO:0007669"/>
    <property type="project" value="UniProtKB-SubCell"/>
</dbReference>
<comment type="subcellular location">
    <subcellularLocation>
        <location evidence="2">Cell outer membrane</location>
    </subcellularLocation>
    <subcellularLocation>
        <location evidence="1">Cell surface</location>
    </subcellularLocation>
</comment>
<evidence type="ECO:0000259" key="14">
    <source>
        <dbReference type="Pfam" id="PF05662"/>
    </source>
</evidence>